<accession>A0A2T7B3R4</accession>
<evidence type="ECO:0000256" key="9">
    <source>
        <dbReference type="ARBA" id="ARBA00023237"/>
    </source>
</evidence>
<evidence type="ECO:0000256" key="7">
    <source>
        <dbReference type="ARBA" id="ARBA00022729"/>
    </source>
</evidence>
<feature type="domain" description="PapC-like C-terminal" evidence="11">
    <location>
        <begin position="766"/>
        <end position="832"/>
    </location>
</feature>
<dbReference type="PANTHER" id="PTHR30451">
    <property type="entry name" value="OUTER MEMBRANE USHER PROTEIN"/>
    <property type="match status" value="1"/>
</dbReference>
<dbReference type="Gene3D" id="3.10.20.410">
    <property type="match status" value="1"/>
</dbReference>
<dbReference type="GO" id="GO:0009297">
    <property type="term" value="P:pilus assembly"/>
    <property type="evidence" value="ECO:0007669"/>
    <property type="project" value="InterPro"/>
</dbReference>
<evidence type="ECO:0000256" key="8">
    <source>
        <dbReference type="ARBA" id="ARBA00023136"/>
    </source>
</evidence>
<evidence type="ECO:0000256" key="10">
    <source>
        <dbReference type="RuleBase" id="RU003884"/>
    </source>
</evidence>
<name>A0A2T7B3R4_9ENTR</name>
<evidence type="ECO:0000256" key="6">
    <source>
        <dbReference type="ARBA" id="ARBA00022692"/>
    </source>
</evidence>
<evidence type="ECO:0000256" key="3">
    <source>
        <dbReference type="ARBA" id="ARBA00022448"/>
    </source>
</evidence>
<dbReference type="Gene3D" id="2.60.40.3110">
    <property type="match status" value="1"/>
</dbReference>
<evidence type="ECO:0000256" key="1">
    <source>
        <dbReference type="ARBA" id="ARBA00004571"/>
    </source>
</evidence>
<comment type="similarity">
    <text evidence="2 10">Belongs to the fimbrial export usher family.</text>
</comment>
<dbReference type="InterPro" id="IPR025949">
    <property type="entry name" value="PapC-like_C"/>
</dbReference>
<proteinExistence type="inferred from homology"/>
<protein>
    <submittedName>
        <fullName evidence="13">Fimbrial biogenesis outer membrane usher protein</fullName>
    </submittedName>
</protein>
<dbReference type="PROSITE" id="PS01151">
    <property type="entry name" value="FIMBRIAL_USHER"/>
    <property type="match status" value="1"/>
</dbReference>
<keyword evidence="5 10" id="KW-1029">Fimbrium biogenesis</keyword>
<evidence type="ECO:0000256" key="2">
    <source>
        <dbReference type="ARBA" id="ARBA00008064"/>
    </source>
</evidence>
<dbReference type="InterPro" id="IPR037224">
    <property type="entry name" value="PapC_N_sf"/>
</dbReference>
<dbReference type="OrthoDB" id="6554712at2"/>
<dbReference type="SUPFAM" id="SSF141729">
    <property type="entry name" value="FimD N-terminal domain-like"/>
    <property type="match status" value="1"/>
</dbReference>
<dbReference type="Pfam" id="PF00577">
    <property type="entry name" value="Usher"/>
    <property type="match status" value="1"/>
</dbReference>
<dbReference type="FunFam" id="2.60.40.3110:FF:000001">
    <property type="entry name" value="Putative fimbrial outer membrane usher"/>
    <property type="match status" value="1"/>
</dbReference>
<keyword evidence="7" id="KW-0732">Signal</keyword>
<keyword evidence="6 10" id="KW-0812">Transmembrane</keyword>
<feature type="domain" description="PapC N-terminal" evidence="12">
    <location>
        <begin position="45"/>
        <end position="191"/>
    </location>
</feature>
<evidence type="ECO:0000259" key="12">
    <source>
        <dbReference type="Pfam" id="PF13954"/>
    </source>
</evidence>
<evidence type="ECO:0000256" key="5">
    <source>
        <dbReference type="ARBA" id="ARBA00022558"/>
    </source>
</evidence>
<evidence type="ECO:0000256" key="4">
    <source>
        <dbReference type="ARBA" id="ARBA00022452"/>
    </source>
</evidence>
<dbReference type="InterPro" id="IPR025885">
    <property type="entry name" value="PapC_N"/>
</dbReference>
<keyword evidence="3 10" id="KW-0813">Transport</keyword>
<dbReference type="Gene3D" id="2.60.40.2610">
    <property type="entry name" value="Outer membrane usher protein FimD, plug domain"/>
    <property type="match status" value="1"/>
</dbReference>
<dbReference type="GO" id="GO:0009279">
    <property type="term" value="C:cell outer membrane"/>
    <property type="evidence" value="ECO:0007669"/>
    <property type="project" value="UniProtKB-SubCell"/>
</dbReference>
<dbReference type="EMBL" id="MSAG01000021">
    <property type="protein sequence ID" value="PUX20966.1"/>
    <property type="molecule type" value="Genomic_DNA"/>
</dbReference>
<comment type="subcellular location">
    <subcellularLocation>
        <location evidence="1 10">Cell outer membrane</location>
        <topology evidence="1 10">Multi-pass membrane protein</topology>
    </subcellularLocation>
</comment>
<dbReference type="PANTHER" id="PTHR30451:SF21">
    <property type="entry name" value="FIMBRIAL USHER DOMAIN-CONTAINING PROTEIN YDET-RELATED"/>
    <property type="match status" value="1"/>
</dbReference>
<dbReference type="InterPro" id="IPR018030">
    <property type="entry name" value="Fimbrial_membr_usher_CS"/>
</dbReference>
<dbReference type="AlphaFoldDB" id="A0A2T7B3R4"/>
<gene>
    <name evidence="13" type="ORF">BS411_13890</name>
</gene>
<reference evidence="13" key="1">
    <citation type="submission" date="2016-12" db="EMBL/GenBank/DDBJ databases">
        <title>Analysis of the Molecular Diversity Among Cronobacter Species Isolated from Filth Flies Using a Pan Genomic DNA Microarray.</title>
        <authorList>
            <person name="Pava-Ripoll M."/>
            <person name="Tall B."/>
            <person name="Farber J."/>
            <person name="Fanning S."/>
            <person name="Lehner A."/>
            <person name="Stephan R."/>
            <person name="Pagotto F."/>
            <person name="Iverson C."/>
            <person name="Ziobro G."/>
            <person name="Miller A."/>
            <person name="Pearson R."/>
            <person name="Yan Q."/>
            <person name="Kim M."/>
            <person name="Jeong S."/>
            <person name="Park J."/>
            <person name="Jun S."/>
            <person name="Choi H."/>
            <person name="Chung T."/>
            <person name="Yoo Y."/>
            <person name="Park E."/>
            <person name="Hwang S."/>
            <person name="Lee B."/>
            <person name="Sathyamoorthy V."/>
            <person name="Carter L."/>
            <person name="Mammel M."/>
            <person name="Jackson S."/>
            <person name="Kothary M."/>
            <person name="Patel I."/>
            <person name="Grim C."/>
            <person name="Gopinath G."/>
            <person name="Gangiredla J."/>
            <person name="Chase H."/>
        </authorList>
    </citation>
    <scope>NUCLEOTIDE SEQUENCE [LARGE SCALE GENOMIC DNA]</scope>
    <source>
        <strain evidence="13">MOD1-Sh41s</strain>
    </source>
</reference>
<dbReference type="GO" id="GO:0015473">
    <property type="term" value="F:fimbrial usher porin activity"/>
    <property type="evidence" value="ECO:0007669"/>
    <property type="project" value="InterPro"/>
</dbReference>
<dbReference type="Pfam" id="PF13954">
    <property type="entry name" value="PapC_N"/>
    <property type="match status" value="1"/>
</dbReference>
<sequence>MKKTANLFNDGLKSGIRRLTTPALAVLAYALVGGAGVCAQEKVWFDPMLMEQGDPGQRGADLSIFSTQNQLPAGNYPLRIRLNGSEMFTRTIPLTVNAQGETLPVITPALLEELNVKTDAYPALAALAPLAPIEDIGALIPAASIRLNTHKMALEVSIPQAALRRTARGYVDPQYWDDGIPALFSNYTFNGAHSQSDVGNGDTSQYLNLQNGLNLGPWRVRNYSTWSKSDDEAHWDSIYTFLQRDIKPWRSQLTLGESYSPSMIFDSVKFKGAQLATDDNMLPDSLRGFAPVIRGIANSNAEVTVRQNGYIIFQDTVAPGAFEINDLYPTSHSGDLEVTIKEADGKERRFIQPFSAVPIMQRPGQIKYSLTAGEYDPNSSQDATPAFAQGTLIYGLNNQLTLYGGAMGADTYQAAALGVGVGLDEWGSVSLDVTHARSQLQNNTTSSGQSYRFQYSKNIELTDTAITLAGYRYSTSGYFDFDEANHDEGWYDDRYSGYYQQRSQLQISINQTLNDIGSFYLNGYQRDFWNRTDKEQNLSAGFAFSTAGVTWTLSSAWNKTDAQTDRQIALGVSVPLSRWLANSWATFNVSQNQDGDTRYQSGLSGTLMDDGRLSYSLQQSYNQAGQSGNDTADSSADLNYKSRFANLSLGYYHSDDSQQWSYGASGALVMHPHGVTLSQPLGDAFALVDANGASDIRFKNQAGVSTDWLGYAVIPWLSPYERNELTLDTTTMPAGVDAQNTHLTLIPNKGALVYARFDAREGHRLLLTLRQTSGEPVPFGALVTLDGIDGYESIVDEGGVAYLSGVKENGVAQVKWGNHAGQRCQASIVLPEAGPDEGDLRPLTAICR</sequence>
<comment type="caution">
    <text evidence="13">The sequence shown here is derived from an EMBL/GenBank/DDBJ whole genome shotgun (WGS) entry which is preliminary data.</text>
</comment>
<dbReference type="InterPro" id="IPR000015">
    <property type="entry name" value="Fimb_usher"/>
</dbReference>
<organism evidence="13">
    <name type="scientific">Cronobacter turicensis</name>
    <dbReference type="NCBI Taxonomy" id="413502"/>
    <lineage>
        <taxon>Bacteria</taxon>
        <taxon>Pseudomonadati</taxon>
        <taxon>Pseudomonadota</taxon>
        <taxon>Gammaproteobacteria</taxon>
        <taxon>Enterobacterales</taxon>
        <taxon>Enterobacteriaceae</taxon>
        <taxon>Cronobacter</taxon>
    </lineage>
</organism>
<dbReference type="Pfam" id="PF13953">
    <property type="entry name" value="PapC_C"/>
    <property type="match status" value="1"/>
</dbReference>
<keyword evidence="9 10" id="KW-0998">Cell outer membrane</keyword>
<keyword evidence="8 10" id="KW-0472">Membrane</keyword>
<evidence type="ECO:0000259" key="11">
    <source>
        <dbReference type="Pfam" id="PF13953"/>
    </source>
</evidence>
<keyword evidence="4" id="KW-1134">Transmembrane beta strand</keyword>
<dbReference type="InterPro" id="IPR042186">
    <property type="entry name" value="FimD_plug_dom"/>
</dbReference>
<evidence type="ECO:0000313" key="13">
    <source>
        <dbReference type="EMBL" id="PUX20966.1"/>
    </source>
</evidence>
<dbReference type="Gene3D" id="2.60.40.2070">
    <property type="match status" value="1"/>
</dbReference>
<dbReference type="InterPro" id="IPR043142">
    <property type="entry name" value="PapC-like_C_sf"/>
</dbReference>